<dbReference type="Pfam" id="PF18117">
    <property type="entry name" value="EDS1_EP"/>
    <property type="match status" value="1"/>
</dbReference>
<dbReference type="InterPro" id="IPR041266">
    <property type="entry name" value="EDS1_EP"/>
</dbReference>
<dbReference type="EMBL" id="CM000780">
    <property type="protein sequence ID" value="AQK58814.1"/>
    <property type="molecule type" value="Genomic_DNA"/>
</dbReference>
<organism evidence="2">
    <name type="scientific">Zea mays</name>
    <name type="common">Maize</name>
    <dbReference type="NCBI Taxonomy" id="4577"/>
    <lineage>
        <taxon>Eukaryota</taxon>
        <taxon>Viridiplantae</taxon>
        <taxon>Streptophyta</taxon>
        <taxon>Embryophyta</taxon>
        <taxon>Tracheophyta</taxon>
        <taxon>Spermatophyta</taxon>
        <taxon>Magnoliopsida</taxon>
        <taxon>Liliopsida</taxon>
        <taxon>Poales</taxon>
        <taxon>Poaceae</taxon>
        <taxon>PACMAD clade</taxon>
        <taxon>Panicoideae</taxon>
        <taxon>Andropogonodae</taxon>
        <taxon>Andropogoneae</taxon>
        <taxon>Tripsacinae</taxon>
        <taxon>Zea</taxon>
    </lineage>
</organism>
<sequence length="117" mass="12980">MDDAAGEEEASMFETSHVLGALLASSPLLASAWDRCTTATAAAPGFVHGEDGGKVYVAELAMKLEELQEFERYSRELVANKEVSVDVLAPQSSYTLWVEEWNQLKLRDEVRTLLLQF</sequence>
<gene>
    <name evidence="2" type="ORF">ZEAMMB73_Zm00001d053138</name>
</gene>
<accession>A0A1D6QMC4</accession>
<dbReference type="PANTHER" id="PTHR47413:SF2">
    <property type="entry name" value="LIPASE-LIKE PAD4"/>
    <property type="match status" value="1"/>
</dbReference>
<reference evidence="2" key="1">
    <citation type="submission" date="2015-12" db="EMBL/GenBank/DDBJ databases">
        <title>Update maize B73 reference genome by single molecule sequencing technologies.</title>
        <authorList>
            <consortium name="Maize Genome Sequencing Project"/>
            <person name="Ware D."/>
        </authorList>
    </citation>
    <scope>NUCLEOTIDE SEQUENCE</scope>
    <source>
        <tissue evidence="2">Seedling</tissue>
    </source>
</reference>
<name>A0A1D6QMC4_MAIZE</name>
<evidence type="ECO:0000313" key="2">
    <source>
        <dbReference type="EMBL" id="AQK58814.1"/>
    </source>
</evidence>
<dbReference type="PANTHER" id="PTHR47413">
    <property type="entry name" value="LIPASE-LIKE PAD4"/>
    <property type="match status" value="1"/>
</dbReference>
<dbReference type="ExpressionAtlas" id="A0A1D6QMC4">
    <property type="expression patterns" value="baseline and differential"/>
</dbReference>
<protein>
    <submittedName>
        <fullName evidence="2">Lipase-like PAD4</fullName>
    </submittedName>
</protein>
<evidence type="ECO:0000259" key="1">
    <source>
        <dbReference type="Pfam" id="PF18117"/>
    </source>
</evidence>
<dbReference type="AlphaFoldDB" id="A0A1D6QMC4"/>
<feature type="domain" description="EDS1 EP" evidence="1">
    <location>
        <begin position="60"/>
        <end position="112"/>
    </location>
</feature>
<proteinExistence type="predicted"/>